<dbReference type="RefSeq" id="WP_202880768.1">
    <property type="nucleotide sequence ID" value="NZ_VIVK01000001.1"/>
</dbReference>
<dbReference type="Proteomes" id="UP000318380">
    <property type="component" value="Unassembled WGS sequence"/>
</dbReference>
<feature type="domain" description="Rho termination factor-like N-terminal" evidence="2">
    <location>
        <begin position="66"/>
        <end position="92"/>
    </location>
</feature>
<feature type="region of interest" description="Disordered" evidence="1">
    <location>
        <begin position="1"/>
        <end position="68"/>
    </location>
</feature>
<evidence type="ECO:0000313" key="3">
    <source>
        <dbReference type="EMBL" id="TWD84651.1"/>
    </source>
</evidence>
<evidence type="ECO:0000313" key="4">
    <source>
        <dbReference type="Proteomes" id="UP000318380"/>
    </source>
</evidence>
<accession>A0A561C0H2</accession>
<keyword evidence="4" id="KW-1185">Reference proteome</keyword>
<comment type="caution">
    <text evidence="3">The sequence shown here is derived from an EMBL/GenBank/DDBJ whole genome shotgun (WGS) entry which is preliminary data.</text>
</comment>
<feature type="compositionally biased region" description="Basic and acidic residues" evidence="1">
    <location>
        <begin position="13"/>
        <end position="29"/>
    </location>
</feature>
<sequence length="97" mass="10856">MPKKSLGDQVGEQYEKVKDGLQDVGRRLTEEDDSPAVGLIPQPQRPTLTAQRLVGTHPQDEERSKQDLYAEAQRLGVKGRSKMTKSELIRALDKTRG</sequence>
<dbReference type="GO" id="GO:0006353">
    <property type="term" value="P:DNA-templated transcription termination"/>
    <property type="evidence" value="ECO:0007669"/>
    <property type="project" value="InterPro"/>
</dbReference>
<dbReference type="InterPro" id="IPR011112">
    <property type="entry name" value="Rho-like_N"/>
</dbReference>
<dbReference type="Pfam" id="PF07498">
    <property type="entry name" value="Rho_N"/>
    <property type="match status" value="1"/>
</dbReference>
<organism evidence="3 4">
    <name type="scientific">Kribbella amoyensis</name>
    <dbReference type="NCBI Taxonomy" id="996641"/>
    <lineage>
        <taxon>Bacteria</taxon>
        <taxon>Bacillati</taxon>
        <taxon>Actinomycetota</taxon>
        <taxon>Actinomycetes</taxon>
        <taxon>Propionibacteriales</taxon>
        <taxon>Kribbellaceae</taxon>
        <taxon>Kribbella</taxon>
    </lineage>
</organism>
<dbReference type="EMBL" id="VIVK01000001">
    <property type="protein sequence ID" value="TWD84651.1"/>
    <property type="molecule type" value="Genomic_DNA"/>
</dbReference>
<name>A0A561C0H2_9ACTN</name>
<proteinExistence type="predicted"/>
<protein>
    <submittedName>
        <fullName evidence="3">Rho termination factor-like protein</fullName>
    </submittedName>
</protein>
<evidence type="ECO:0000259" key="2">
    <source>
        <dbReference type="Pfam" id="PF07498"/>
    </source>
</evidence>
<evidence type="ECO:0000256" key="1">
    <source>
        <dbReference type="SAM" id="MobiDB-lite"/>
    </source>
</evidence>
<feature type="compositionally biased region" description="Basic and acidic residues" evidence="1">
    <location>
        <begin position="58"/>
        <end position="68"/>
    </location>
</feature>
<dbReference type="AlphaFoldDB" id="A0A561C0H2"/>
<gene>
    <name evidence="3" type="ORF">FB561_5845</name>
</gene>
<reference evidence="3 4" key="1">
    <citation type="submission" date="2019-06" db="EMBL/GenBank/DDBJ databases">
        <title>Sequencing the genomes of 1000 actinobacteria strains.</title>
        <authorList>
            <person name="Klenk H.-P."/>
        </authorList>
    </citation>
    <scope>NUCLEOTIDE SEQUENCE [LARGE SCALE GENOMIC DNA]</scope>
    <source>
        <strain evidence="3 4">DSM 24683</strain>
    </source>
</reference>